<organism evidence="1 2">
    <name type="scientific">Rosa chinensis</name>
    <name type="common">China rose</name>
    <dbReference type="NCBI Taxonomy" id="74649"/>
    <lineage>
        <taxon>Eukaryota</taxon>
        <taxon>Viridiplantae</taxon>
        <taxon>Streptophyta</taxon>
        <taxon>Embryophyta</taxon>
        <taxon>Tracheophyta</taxon>
        <taxon>Spermatophyta</taxon>
        <taxon>Magnoliopsida</taxon>
        <taxon>eudicotyledons</taxon>
        <taxon>Gunneridae</taxon>
        <taxon>Pentapetalae</taxon>
        <taxon>rosids</taxon>
        <taxon>fabids</taxon>
        <taxon>Rosales</taxon>
        <taxon>Rosaceae</taxon>
        <taxon>Rosoideae</taxon>
        <taxon>Rosoideae incertae sedis</taxon>
        <taxon>Rosa</taxon>
    </lineage>
</organism>
<proteinExistence type="predicted"/>
<keyword evidence="2" id="KW-1185">Reference proteome</keyword>
<dbReference type="AlphaFoldDB" id="A0A2P6S0P7"/>
<accession>A0A2P6S0P7</accession>
<evidence type="ECO:0000313" key="1">
    <source>
        <dbReference type="EMBL" id="PRQ52258.1"/>
    </source>
</evidence>
<dbReference type="EMBL" id="PDCK01000040">
    <property type="protein sequence ID" value="PRQ52258.1"/>
    <property type="molecule type" value="Genomic_DNA"/>
</dbReference>
<reference evidence="1 2" key="1">
    <citation type="journal article" date="2018" name="Nat. Genet.">
        <title>The Rosa genome provides new insights in the design of modern roses.</title>
        <authorList>
            <person name="Bendahmane M."/>
        </authorList>
    </citation>
    <scope>NUCLEOTIDE SEQUENCE [LARGE SCALE GENOMIC DNA]</scope>
    <source>
        <strain evidence="2">cv. Old Blush</strain>
    </source>
</reference>
<protein>
    <submittedName>
        <fullName evidence="1">Uncharacterized protein</fullName>
    </submittedName>
</protein>
<evidence type="ECO:0000313" key="2">
    <source>
        <dbReference type="Proteomes" id="UP000238479"/>
    </source>
</evidence>
<gene>
    <name evidence="1" type="ORF">RchiOBHm_Chr2g0153511</name>
</gene>
<name>A0A2P6S0P7_ROSCH</name>
<dbReference type="Proteomes" id="UP000238479">
    <property type="component" value="Chromosome 2"/>
</dbReference>
<dbReference type="Gramene" id="PRQ52258">
    <property type="protein sequence ID" value="PRQ52258"/>
    <property type="gene ID" value="RchiOBHm_Chr2g0153511"/>
</dbReference>
<sequence length="81" mass="9614">MTQTIPLGRYPDPTRNSWSLCYSWFRKLFNGKWSVSLWLVGHFLEFYHLLNISIKDVVPFKESGIPANKHLLFFRLIEIIS</sequence>
<comment type="caution">
    <text evidence="1">The sequence shown here is derived from an EMBL/GenBank/DDBJ whole genome shotgun (WGS) entry which is preliminary data.</text>
</comment>